<proteinExistence type="predicted"/>
<dbReference type="GO" id="GO:0006308">
    <property type="term" value="P:DNA catabolic process"/>
    <property type="evidence" value="ECO:0007669"/>
    <property type="project" value="InterPro"/>
</dbReference>
<evidence type="ECO:0000256" key="3">
    <source>
        <dbReference type="ARBA" id="ARBA00022801"/>
    </source>
</evidence>
<protein>
    <submittedName>
        <fullName evidence="5">Exodeoxyribonuclease 7 small subunit</fullName>
        <ecNumber evidence="5">3.1.11.6</ecNumber>
    </submittedName>
</protein>
<dbReference type="EMBL" id="VSSQ01048369">
    <property type="protein sequence ID" value="MPN02422.1"/>
    <property type="molecule type" value="Genomic_DNA"/>
</dbReference>
<evidence type="ECO:0000256" key="4">
    <source>
        <dbReference type="SAM" id="MobiDB-lite"/>
    </source>
</evidence>
<name>A0A645EMC2_9ZZZZ</name>
<feature type="compositionally biased region" description="Basic and acidic residues" evidence="4">
    <location>
        <begin position="47"/>
        <end position="56"/>
    </location>
</feature>
<gene>
    <name evidence="5" type="primary">xseB_29</name>
    <name evidence="5" type="ORF">SDC9_149638</name>
</gene>
<dbReference type="AlphaFoldDB" id="A0A645EMC2"/>
<sequence length="79" mass="8518">MESGKLPLESMIGKFESGSRLVALCRAKLDAMSHKIELLVKDDGQSGEWRDFDPASERSAAALKTPEQAPAAEAGELPF</sequence>
<dbReference type="GO" id="GO:0008855">
    <property type="term" value="F:exodeoxyribonuclease VII activity"/>
    <property type="evidence" value="ECO:0007669"/>
    <property type="project" value="UniProtKB-EC"/>
</dbReference>
<dbReference type="GO" id="GO:0009318">
    <property type="term" value="C:exodeoxyribonuclease VII complex"/>
    <property type="evidence" value="ECO:0007669"/>
    <property type="project" value="InterPro"/>
</dbReference>
<comment type="caution">
    <text evidence="5">The sequence shown here is derived from an EMBL/GenBank/DDBJ whole genome shotgun (WGS) entry which is preliminary data.</text>
</comment>
<reference evidence="5" key="1">
    <citation type="submission" date="2019-08" db="EMBL/GenBank/DDBJ databases">
        <authorList>
            <person name="Kucharzyk K."/>
            <person name="Murdoch R.W."/>
            <person name="Higgins S."/>
            <person name="Loffler F."/>
        </authorList>
    </citation>
    <scope>NUCLEOTIDE SEQUENCE</scope>
</reference>
<evidence type="ECO:0000256" key="2">
    <source>
        <dbReference type="ARBA" id="ARBA00022722"/>
    </source>
</evidence>
<dbReference type="Gene3D" id="1.10.287.1040">
    <property type="entry name" value="Exonuclease VII, small subunit"/>
    <property type="match status" value="1"/>
</dbReference>
<dbReference type="InterPro" id="IPR003761">
    <property type="entry name" value="Exonuc_VII_S"/>
</dbReference>
<dbReference type="SUPFAM" id="SSF116842">
    <property type="entry name" value="XseB-like"/>
    <property type="match status" value="1"/>
</dbReference>
<dbReference type="InterPro" id="IPR037004">
    <property type="entry name" value="Exonuc_VII_ssu_sf"/>
</dbReference>
<dbReference type="Pfam" id="PF02609">
    <property type="entry name" value="Exonuc_VII_S"/>
    <property type="match status" value="1"/>
</dbReference>
<keyword evidence="2" id="KW-0540">Nuclease</keyword>
<feature type="region of interest" description="Disordered" evidence="4">
    <location>
        <begin position="47"/>
        <end position="79"/>
    </location>
</feature>
<keyword evidence="3 5" id="KW-0378">Hydrolase</keyword>
<evidence type="ECO:0000256" key="1">
    <source>
        <dbReference type="ARBA" id="ARBA00022490"/>
    </source>
</evidence>
<accession>A0A645EMC2</accession>
<evidence type="ECO:0000313" key="5">
    <source>
        <dbReference type="EMBL" id="MPN02422.1"/>
    </source>
</evidence>
<dbReference type="EC" id="3.1.11.6" evidence="5"/>
<organism evidence="5">
    <name type="scientific">bioreactor metagenome</name>
    <dbReference type="NCBI Taxonomy" id="1076179"/>
    <lineage>
        <taxon>unclassified sequences</taxon>
        <taxon>metagenomes</taxon>
        <taxon>ecological metagenomes</taxon>
    </lineage>
</organism>
<keyword evidence="1" id="KW-0963">Cytoplasm</keyword>